<dbReference type="EMBL" id="ODYU01008034">
    <property type="protein sequence ID" value="SOQ51301.1"/>
    <property type="molecule type" value="Genomic_DNA"/>
</dbReference>
<name>A0A2H1WE22_SPOFR</name>
<gene>
    <name evidence="1" type="ORF">SFRICE_023839</name>
</gene>
<organism evidence="1">
    <name type="scientific">Spodoptera frugiperda</name>
    <name type="common">Fall armyworm</name>
    <dbReference type="NCBI Taxonomy" id="7108"/>
    <lineage>
        <taxon>Eukaryota</taxon>
        <taxon>Metazoa</taxon>
        <taxon>Ecdysozoa</taxon>
        <taxon>Arthropoda</taxon>
        <taxon>Hexapoda</taxon>
        <taxon>Insecta</taxon>
        <taxon>Pterygota</taxon>
        <taxon>Neoptera</taxon>
        <taxon>Endopterygota</taxon>
        <taxon>Lepidoptera</taxon>
        <taxon>Glossata</taxon>
        <taxon>Ditrysia</taxon>
        <taxon>Noctuoidea</taxon>
        <taxon>Noctuidae</taxon>
        <taxon>Amphipyrinae</taxon>
        <taxon>Spodoptera</taxon>
    </lineage>
</organism>
<dbReference type="AlphaFoldDB" id="A0A2H1WE22"/>
<proteinExistence type="predicted"/>
<reference evidence="1" key="1">
    <citation type="submission" date="2016-07" db="EMBL/GenBank/DDBJ databases">
        <authorList>
            <person name="Bretaudeau A."/>
        </authorList>
    </citation>
    <scope>NUCLEOTIDE SEQUENCE</scope>
    <source>
        <strain evidence="1">Rice</strain>
        <tissue evidence="1">Whole body</tissue>
    </source>
</reference>
<protein>
    <submittedName>
        <fullName evidence="1">SFRICE_023839</fullName>
    </submittedName>
</protein>
<sequence length="204" mass="22731">MDWIDIVEASGKFAPRFHNTATAARPRAACPATNDYCAQQQKHLRLRRAPRPAVARLPLTAPGAATTRFNPDKLHPINFVPTTGFQNVLEQQLTTDGGWEQRVKFPKKRRILRPGERGTFERSSRLRRGKGSVRLLLTKNHPFPTPGFLAGAPVCKLGTISSLTRRRRCIVKSCGLQVTNHTAGTAKLNINPLFDLSHLTRPIN</sequence>
<accession>A0A2H1WE22</accession>
<evidence type="ECO:0000313" key="1">
    <source>
        <dbReference type="EMBL" id="SOQ51301.1"/>
    </source>
</evidence>